<dbReference type="Proteomes" id="UP000003598">
    <property type="component" value="Unassembled WGS sequence"/>
</dbReference>
<dbReference type="AlphaFoldDB" id="G5SRS7"/>
<reference evidence="2 3" key="1">
    <citation type="submission" date="2011-03" db="EMBL/GenBank/DDBJ databases">
        <authorList>
            <person name="Weinstock G."/>
            <person name="Sodergren E."/>
            <person name="Clifton S."/>
            <person name="Fulton L."/>
            <person name="Fulton B."/>
            <person name="Courtney L."/>
            <person name="Fronick C."/>
            <person name="Harrison M."/>
            <person name="Strong C."/>
            <person name="Farmer C."/>
            <person name="Delahaunty K."/>
            <person name="Markovic C."/>
            <person name="Hall O."/>
            <person name="Minx P."/>
            <person name="Tomlinson C."/>
            <person name="Mitreva M."/>
            <person name="Hou S."/>
            <person name="Chen J."/>
            <person name="Wollam A."/>
            <person name="Pepin K.H."/>
            <person name="Johnson M."/>
            <person name="Bhonagiri V."/>
            <person name="Zhang X."/>
            <person name="Suruliraj S."/>
            <person name="Warren W."/>
            <person name="Chinwalla A."/>
            <person name="Mardis E.R."/>
            <person name="Wilson R.K."/>
        </authorList>
    </citation>
    <scope>NUCLEOTIDE SEQUENCE [LARGE SCALE GENOMIC DNA]</scope>
    <source>
        <strain evidence="2 3">YIT 11840</strain>
    </source>
</reference>
<dbReference type="InterPro" id="IPR009061">
    <property type="entry name" value="DNA-bd_dom_put_sf"/>
</dbReference>
<dbReference type="InterPro" id="IPR010093">
    <property type="entry name" value="SinI_DNA-bd"/>
</dbReference>
<comment type="caution">
    <text evidence="2">The sequence shown here is derived from an EMBL/GenBank/DDBJ whole genome shotgun (WGS) entry which is preliminary data.</text>
</comment>
<feature type="domain" description="Helix-turn-helix" evidence="1">
    <location>
        <begin position="42"/>
        <end position="84"/>
    </location>
</feature>
<dbReference type="RefSeq" id="WP_008620325.1">
    <property type="nucleotide sequence ID" value="NZ_JH376599.1"/>
</dbReference>
<dbReference type="SUPFAM" id="SSF46955">
    <property type="entry name" value="Putative DNA-binding domain"/>
    <property type="match status" value="1"/>
</dbReference>
<proteinExistence type="predicted"/>
<dbReference type="HOGENOM" id="CLU_2393785_0_0_10"/>
<accession>G5SRS7</accession>
<dbReference type="Pfam" id="PF12728">
    <property type="entry name" value="HTH_17"/>
    <property type="match status" value="1"/>
</dbReference>
<evidence type="ECO:0000259" key="1">
    <source>
        <dbReference type="Pfam" id="PF12728"/>
    </source>
</evidence>
<dbReference type="InterPro" id="IPR041657">
    <property type="entry name" value="HTH_17"/>
</dbReference>
<dbReference type="OrthoDB" id="1097811at2"/>
<sequence>MKEEIKLINGSELQRQLEPLYELKSDIVNLKTEISKKTSAKFYTIPQVCEILHVSRSTVYRMIRNGNLKAHKAYRRVLVSEVSINNALIPINSGR</sequence>
<keyword evidence="3" id="KW-1185">Reference proteome</keyword>
<evidence type="ECO:0000313" key="2">
    <source>
        <dbReference type="EMBL" id="EHH00069.1"/>
    </source>
</evidence>
<dbReference type="NCBIfam" id="TIGR01764">
    <property type="entry name" value="excise"/>
    <property type="match status" value="1"/>
</dbReference>
<name>G5SRS7_9BACT</name>
<organism evidence="2 3">
    <name type="scientific">Paraprevotella clara YIT 11840</name>
    <dbReference type="NCBI Taxonomy" id="762968"/>
    <lineage>
        <taxon>Bacteria</taxon>
        <taxon>Pseudomonadati</taxon>
        <taxon>Bacteroidota</taxon>
        <taxon>Bacteroidia</taxon>
        <taxon>Bacteroidales</taxon>
        <taxon>Prevotellaceae</taxon>
        <taxon>Paraprevotella</taxon>
    </lineage>
</organism>
<gene>
    <name evidence="2" type="ORF">HMPREF9441_02076</name>
</gene>
<dbReference type="GO" id="GO:0003677">
    <property type="term" value="F:DNA binding"/>
    <property type="evidence" value="ECO:0007669"/>
    <property type="project" value="InterPro"/>
</dbReference>
<dbReference type="EMBL" id="AFFY01000025">
    <property type="protein sequence ID" value="EHH00069.1"/>
    <property type="molecule type" value="Genomic_DNA"/>
</dbReference>
<protein>
    <submittedName>
        <fullName evidence="2">DNA binding domain, excisionase family</fullName>
    </submittedName>
</protein>
<evidence type="ECO:0000313" key="3">
    <source>
        <dbReference type="Proteomes" id="UP000003598"/>
    </source>
</evidence>
<dbReference type="STRING" id="762968.HMPREF9441_02076"/>
<dbReference type="GeneID" id="93557536"/>